<gene>
    <name evidence="1" type="ORF">L6452_02760</name>
</gene>
<dbReference type="Proteomes" id="UP001055879">
    <property type="component" value="Linkage Group LG01"/>
</dbReference>
<sequence>MAMNKAREATRTKLTSIGLKLPTFYSHLKTHGSDQTTNLTHADIVYHHLKTLSEANDCRKDDEDGEAMGVTPPADFLKLYFEKSVM</sequence>
<reference evidence="1 2" key="2">
    <citation type="journal article" date="2022" name="Mol. Ecol. Resour.">
        <title>The genomes of chicory, endive, great burdock and yacon provide insights into Asteraceae paleo-polyploidization history and plant inulin production.</title>
        <authorList>
            <person name="Fan W."/>
            <person name="Wang S."/>
            <person name="Wang H."/>
            <person name="Wang A."/>
            <person name="Jiang F."/>
            <person name="Liu H."/>
            <person name="Zhao H."/>
            <person name="Xu D."/>
            <person name="Zhang Y."/>
        </authorList>
    </citation>
    <scope>NUCLEOTIDE SEQUENCE [LARGE SCALE GENOMIC DNA]</scope>
    <source>
        <strain evidence="2">cv. Niubang</strain>
    </source>
</reference>
<reference evidence="2" key="1">
    <citation type="journal article" date="2022" name="Mol. Ecol. Resour.">
        <title>The genomes of chicory, endive, great burdock and yacon provide insights into Asteraceae palaeo-polyploidization history and plant inulin production.</title>
        <authorList>
            <person name="Fan W."/>
            <person name="Wang S."/>
            <person name="Wang H."/>
            <person name="Wang A."/>
            <person name="Jiang F."/>
            <person name="Liu H."/>
            <person name="Zhao H."/>
            <person name="Xu D."/>
            <person name="Zhang Y."/>
        </authorList>
    </citation>
    <scope>NUCLEOTIDE SEQUENCE [LARGE SCALE GENOMIC DNA]</scope>
    <source>
        <strain evidence="2">cv. Niubang</strain>
    </source>
</reference>
<evidence type="ECO:0000313" key="2">
    <source>
        <dbReference type="Proteomes" id="UP001055879"/>
    </source>
</evidence>
<comment type="caution">
    <text evidence="1">The sequence shown here is derived from an EMBL/GenBank/DDBJ whole genome shotgun (WGS) entry which is preliminary data.</text>
</comment>
<keyword evidence="2" id="KW-1185">Reference proteome</keyword>
<organism evidence="1 2">
    <name type="scientific">Arctium lappa</name>
    <name type="common">Greater burdock</name>
    <name type="synonym">Lappa major</name>
    <dbReference type="NCBI Taxonomy" id="4217"/>
    <lineage>
        <taxon>Eukaryota</taxon>
        <taxon>Viridiplantae</taxon>
        <taxon>Streptophyta</taxon>
        <taxon>Embryophyta</taxon>
        <taxon>Tracheophyta</taxon>
        <taxon>Spermatophyta</taxon>
        <taxon>Magnoliopsida</taxon>
        <taxon>eudicotyledons</taxon>
        <taxon>Gunneridae</taxon>
        <taxon>Pentapetalae</taxon>
        <taxon>asterids</taxon>
        <taxon>campanulids</taxon>
        <taxon>Asterales</taxon>
        <taxon>Asteraceae</taxon>
        <taxon>Carduoideae</taxon>
        <taxon>Cardueae</taxon>
        <taxon>Arctiinae</taxon>
        <taxon>Arctium</taxon>
    </lineage>
</organism>
<proteinExistence type="predicted"/>
<evidence type="ECO:0000313" key="1">
    <source>
        <dbReference type="EMBL" id="KAI3771594.1"/>
    </source>
</evidence>
<accession>A0ACB9FJU2</accession>
<name>A0ACB9FJU2_ARCLA</name>
<protein>
    <submittedName>
        <fullName evidence="1">Uncharacterized protein</fullName>
    </submittedName>
</protein>
<dbReference type="EMBL" id="CM042047">
    <property type="protein sequence ID" value="KAI3771594.1"/>
    <property type="molecule type" value="Genomic_DNA"/>
</dbReference>